<dbReference type="AlphaFoldDB" id="A0A6A6I917"/>
<feature type="compositionally biased region" description="Basic and acidic residues" evidence="1">
    <location>
        <begin position="250"/>
        <end position="262"/>
    </location>
</feature>
<dbReference type="Proteomes" id="UP000800094">
    <property type="component" value="Unassembled WGS sequence"/>
</dbReference>
<dbReference type="RefSeq" id="XP_033681017.1">
    <property type="nucleotide sequence ID" value="XM_033829556.1"/>
</dbReference>
<proteinExistence type="predicted"/>
<feature type="compositionally biased region" description="Low complexity" evidence="1">
    <location>
        <begin position="263"/>
        <end position="278"/>
    </location>
</feature>
<feature type="compositionally biased region" description="Pro residues" evidence="1">
    <location>
        <begin position="392"/>
        <end position="425"/>
    </location>
</feature>
<accession>A0A6A6I917</accession>
<feature type="compositionally biased region" description="Basic and acidic residues" evidence="1">
    <location>
        <begin position="279"/>
        <end position="316"/>
    </location>
</feature>
<dbReference type="GeneID" id="54582886"/>
<feature type="compositionally biased region" description="Basic and acidic residues" evidence="1">
    <location>
        <begin position="208"/>
        <end position="234"/>
    </location>
</feature>
<sequence>MAHSTIPGMFVREMKPYIEELVEMAASAVPGKDSEAEKKLKAVINFWAANQYISREEYKSYRERAMDGLVVAQGGRKRRTYALPVWFGDRTAPWHELPASYMLEPMIRHPDRPIARHEIKVKRYSEKQPSERVRQLLEEYFENIDLKYLPTGDNPTGETKKYKLWLDPMGQLVKQNKETRETKTVCNGYGWSVKFCQDMQDEGVPEALGERREEYREEQHQKRMQDMQARERNRAAKPRSPGRRPYSSSSDKDRGRDYRRDSGSMSRSRSTSSSVSRGSRGDRDESYDRRRQSSRDGSRDYPEGSSHLDDRRHSDQRPLLNQYGRPSRWSDRRSGYQQPNRGNYGGPGGNNYNNSNYPGQGFSQASQPPNFPASYPPPSPMAGQVPGYPNAQFPPPPPPPFGAPGTSVPPPPPPPNYNGPYPGAPPNMGGYQNNPYNYGNSNFAYGNQGGYGGQAQGGSRGGFGGGFQGRGGYNQRGGYHRPQQGRGGGSRWS</sequence>
<dbReference type="EMBL" id="ML987199">
    <property type="protein sequence ID" value="KAF2246013.1"/>
    <property type="molecule type" value="Genomic_DNA"/>
</dbReference>
<feature type="region of interest" description="Disordered" evidence="1">
    <location>
        <begin position="447"/>
        <end position="493"/>
    </location>
</feature>
<evidence type="ECO:0000313" key="3">
    <source>
        <dbReference type="Proteomes" id="UP000800094"/>
    </source>
</evidence>
<evidence type="ECO:0000256" key="1">
    <source>
        <dbReference type="SAM" id="MobiDB-lite"/>
    </source>
</evidence>
<evidence type="ECO:0000313" key="2">
    <source>
        <dbReference type="EMBL" id="KAF2246013.1"/>
    </source>
</evidence>
<feature type="compositionally biased region" description="Low complexity" evidence="1">
    <location>
        <begin position="350"/>
        <end position="361"/>
    </location>
</feature>
<gene>
    <name evidence="2" type="ORF">BU26DRAFT_521533</name>
</gene>
<name>A0A6A6I917_9PLEO</name>
<protein>
    <recommendedName>
        <fullName evidence="4">CID domain-containing protein</fullName>
    </recommendedName>
</protein>
<feature type="region of interest" description="Disordered" evidence="1">
    <location>
        <begin position="205"/>
        <end position="428"/>
    </location>
</feature>
<dbReference type="OrthoDB" id="21470at2759"/>
<keyword evidence="3" id="KW-1185">Reference proteome</keyword>
<evidence type="ECO:0008006" key="4">
    <source>
        <dbReference type="Google" id="ProtNLM"/>
    </source>
</evidence>
<organism evidence="2 3">
    <name type="scientific">Trematosphaeria pertusa</name>
    <dbReference type="NCBI Taxonomy" id="390896"/>
    <lineage>
        <taxon>Eukaryota</taxon>
        <taxon>Fungi</taxon>
        <taxon>Dikarya</taxon>
        <taxon>Ascomycota</taxon>
        <taxon>Pezizomycotina</taxon>
        <taxon>Dothideomycetes</taxon>
        <taxon>Pleosporomycetidae</taxon>
        <taxon>Pleosporales</taxon>
        <taxon>Massarineae</taxon>
        <taxon>Trematosphaeriaceae</taxon>
        <taxon>Trematosphaeria</taxon>
    </lineage>
</organism>
<feature type="compositionally biased region" description="Gly residues" evidence="1">
    <location>
        <begin position="447"/>
        <end position="475"/>
    </location>
</feature>
<feature type="compositionally biased region" description="Pro residues" evidence="1">
    <location>
        <begin position="369"/>
        <end position="380"/>
    </location>
</feature>
<reference evidence="2" key="1">
    <citation type="journal article" date="2020" name="Stud. Mycol.">
        <title>101 Dothideomycetes genomes: a test case for predicting lifestyles and emergence of pathogens.</title>
        <authorList>
            <person name="Haridas S."/>
            <person name="Albert R."/>
            <person name="Binder M."/>
            <person name="Bloem J."/>
            <person name="Labutti K."/>
            <person name="Salamov A."/>
            <person name="Andreopoulos B."/>
            <person name="Baker S."/>
            <person name="Barry K."/>
            <person name="Bills G."/>
            <person name="Bluhm B."/>
            <person name="Cannon C."/>
            <person name="Castanera R."/>
            <person name="Culley D."/>
            <person name="Daum C."/>
            <person name="Ezra D."/>
            <person name="Gonzalez J."/>
            <person name="Henrissat B."/>
            <person name="Kuo A."/>
            <person name="Liang C."/>
            <person name="Lipzen A."/>
            <person name="Lutzoni F."/>
            <person name="Magnuson J."/>
            <person name="Mondo S."/>
            <person name="Nolan M."/>
            <person name="Ohm R."/>
            <person name="Pangilinan J."/>
            <person name="Park H.-J."/>
            <person name="Ramirez L."/>
            <person name="Alfaro M."/>
            <person name="Sun H."/>
            <person name="Tritt A."/>
            <person name="Yoshinaga Y."/>
            <person name="Zwiers L.-H."/>
            <person name="Turgeon B."/>
            <person name="Goodwin S."/>
            <person name="Spatafora J."/>
            <person name="Crous P."/>
            <person name="Grigoriev I."/>
        </authorList>
    </citation>
    <scope>NUCLEOTIDE SEQUENCE</scope>
    <source>
        <strain evidence="2">CBS 122368</strain>
    </source>
</reference>